<evidence type="ECO:0000259" key="15">
    <source>
        <dbReference type="PROSITE" id="PS51844"/>
    </source>
</evidence>
<dbReference type="PROSITE" id="PS51844">
    <property type="entry name" value="SH3_LIKE"/>
    <property type="match status" value="1"/>
</dbReference>
<dbReference type="SUPFAM" id="SSF52540">
    <property type="entry name" value="P-loop containing nucleoside triphosphate hydrolases"/>
    <property type="match status" value="1"/>
</dbReference>
<evidence type="ECO:0000256" key="3">
    <source>
        <dbReference type="ARBA" id="ARBA00022737"/>
    </source>
</evidence>
<dbReference type="InterPro" id="IPR036018">
    <property type="entry name" value="MYSc_Myo11"/>
</dbReference>
<dbReference type="EMBL" id="JABFUD020000007">
    <property type="protein sequence ID" value="KAI5078163.1"/>
    <property type="molecule type" value="Genomic_DNA"/>
</dbReference>
<evidence type="ECO:0000256" key="6">
    <source>
        <dbReference type="ARBA" id="ARBA00022860"/>
    </source>
</evidence>
<reference evidence="16" key="1">
    <citation type="submission" date="2021-01" db="EMBL/GenBank/DDBJ databases">
        <title>Adiantum capillus-veneris genome.</title>
        <authorList>
            <person name="Fang Y."/>
            <person name="Liao Q."/>
        </authorList>
    </citation>
    <scope>NUCLEOTIDE SEQUENCE</scope>
    <source>
        <strain evidence="16">H3</strain>
        <tissue evidence="16">Leaf</tissue>
    </source>
</reference>
<keyword evidence="2" id="KW-0150">Chloroplast</keyword>
<dbReference type="SMART" id="SM01132">
    <property type="entry name" value="DIL"/>
    <property type="match status" value="1"/>
</dbReference>
<dbReference type="GO" id="GO:0005524">
    <property type="term" value="F:ATP binding"/>
    <property type="evidence" value="ECO:0007669"/>
    <property type="project" value="UniProtKB-UniRule"/>
</dbReference>
<dbReference type="GO" id="GO:0000146">
    <property type="term" value="F:microfilament motor activity"/>
    <property type="evidence" value="ECO:0007669"/>
    <property type="project" value="TreeGrafter"/>
</dbReference>
<evidence type="ECO:0000256" key="1">
    <source>
        <dbReference type="ARBA" id="ARBA00008049"/>
    </source>
</evidence>
<dbReference type="Gene3D" id="1.20.5.190">
    <property type="match status" value="1"/>
</dbReference>
<dbReference type="Proteomes" id="UP000886520">
    <property type="component" value="Chromosome 7"/>
</dbReference>
<gene>
    <name evidence="16" type="ORF">GOP47_0007607</name>
    <name evidence="17" type="ORF">GOP47_0007987</name>
</gene>
<keyword evidence="3" id="KW-0677">Repeat</keyword>
<keyword evidence="2" id="KW-0934">Plastid</keyword>
<proteinExistence type="inferred from homology"/>
<feature type="coiled-coil region" evidence="12">
    <location>
        <begin position="990"/>
        <end position="1047"/>
    </location>
</feature>
<dbReference type="InterPro" id="IPR027417">
    <property type="entry name" value="P-loop_NTPase"/>
</dbReference>
<organism evidence="16 18">
    <name type="scientific">Adiantum capillus-veneris</name>
    <name type="common">Maidenhair fern</name>
    <dbReference type="NCBI Taxonomy" id="13818"/>
    <lineage>
        <taxon>Eukaryota</taxon>
        <taxon>Viridiplantae</taxon>
        <taxon>Streptophyta</taxon>
        <taxon>Embryophyta</taxon>
        <taxon>Tracheophyta</taxon>
        <taxon>Polypodiopsida</taxon>
        <taxon>Polypodiidae</taxon>
        <taxon>Polypodiales</taxon>
        <taxon>Pteridineae</taxon>
        <taxon>Pteridaceae</taxon>
        <taxon>Vittarioideae</taxon>
        <taxon>Adiantum</taxon>
    </lineage>
</organism>
<dbReference type="GO" id="GO:0030048">
    <property type="term" value="P:actin filament-based movement"/>
    <property type="evidence" value="ECO:0007669"/>
    <property type="project" value="UniProtKB-ARBA"/>
</dbReference>
<dbReference type="PROSITE" id="PS50096">
    <property type="entry name" value="IQ"/>
    <property type="match status" value="1"/>
</dbReference>
<keyword evidence="7 12" id="KW-0175">Coiled coil</keyword>
<evidence type="ECO:0000256" key="4">
    <source>
        <dbReference type="ARBA" id="ARBA00022741"/>
    </source>
</evidence>
<dbReference type="InterPro" id="IPR004009">
    <property type="entry name" value="SH3_Myosin"/>
</dbReference>
<dbReference type="InterPro" id="IPR001609">
    <property type="entry name" value="Myosin_head_motor_dom-like"/>
</dbReference>
<dbReference type="InterPro" id="IPR000048">
    <property type="entry name" value="IQ_motif_EF-hand-BS"/>
</dbReference>
<dbReference type="PANTHER" id="PTHR13140">
    <property type="entry name" value="MYOSIN"/>
    <property type="match status" value="1"/>
</dbReference>
<dbReference type="EMBL" id="JABFUD020000007">
    <property type="protein sequence ID" value="KAI5077783.1"/>
    <property type="molecule type" value="Genomic_DNA"/>
</dbReference>
<name>A0A9D4ZJD8_ADICA</name>
<dbReference type="GO" id="GO:0016459">
    <property type="term" value="C:myosin complex"/>
    <property type="evidence" value="ECO:0007669"/>
    <property type="project" value="UniProtKB-KW"/>
</dbReference>
<keyword evidence="9 11" id="KW-0505">Motor protein</keyword>
<dbReference type="SMART" id="SM00242">
    <property type="entry name" value="MYSc"/>
    <property type="match status" value="1"/>
</dbReference>
<dbReference type="GO" id="GO:0005516">
    <property type="term" value="F:calmodulin binding"/>
    <property type="evidence" value="ECO:0007669"/>
    <property type="project" value="UniProtKB-KW"/>
</dbReference>
<dbReference type="PANTHER" id="PTHR13140:SF781">
    <property type="entry name" value="MYOSIN-15"/>
    <property type="match status" value="1"/>
</dbReference>
<dbReference type="Pfam" id="PF01843">
    <property type="entry name" value="DIL"/>
    <property type="match status" value="1"/>
</dbReference>
<dbReference type="GO" id="GO:0051015">
    <property type="term" value="F:actin filament binding"/>
    <property type="evidence" value="ECO:0007669"/>
    <property type="project" value="TreeGrafter"/>
</dbReference>
<keyword evidence="10 11" id="KW-0009">Actin-binding</keyword>
<feature type="coiled-coil region" evidence="12">
    <location>
        <begin position="883"/>
        <end position="910"/>
    </location>
</feature>
<evidence type="ECO:0000256" key="11">
    <source>
        <dbReference type="PROSITE-ProRule" id="PRU00782"/>
    </source>
</evidence>
<evidence type="ECO:0000256" key="8">
    <source>
        <dbReference type="ARBA" id="ARBA00023123"/>
    </source>
</evidence>
<dbReference type="PROSITE" id="PS51456">
    <property type="entry name" value="MYOSIN_MOTOR"/>
    <property type="match status" value="1"/>
</dbReference>
<feature type="domain" description="Myosin N-terminal SH3-like" evidence="15">
    <location>
        <begin position="4"/>
        <end position="54"/>
    </location>
</feature>
<evidence type="ECO:0000259" key="13">
    <source>
        <dbReference type="PROSITE" id="PS51126"/>
    </source>
</evidence>
<evidence type="ECO:0000313" key="17">
    <source>
        <dbReference type="EMBL" id="KAI5078163.1"/>
    </source>
</evidence>
<dbReference type="GO" id="GO:0005737">
    <property type="term" value="C:cytoplasm"/>
    <property type="evidence" value="ECO:0007669"/>
    <property type="project" value="TreeGrafter"/>
</dbReference>
<dbReference type="Gene3D" id="3.40.850.10">
    <property type="entry name" value="Kinesin motor domain"/>
    <property type="match status" value="1"/>
</dbReference>
<dbReference type="Gene3D" id="1.20.58.530">
    <property type="match status" value="1"/>
</dbReference>
<feature type="domain" description="Myosin motor" evidence="14">
    <location>
        <begin position="59"/>
        <end position="727"/>
    </location>
</feature>
<dbReference type="FunFam" id="1.10.10.820:FF:000001">
    <property type="entry name" value="Myosin heavy chain"/>
    <property type="match status" value="1"/>
</dbReference>
<evidence type="ECO:0000256" key="7">
    <source>
        <dbReference type="ARBA" id="ARBA00023054"/>
    </source>
</evidence>
<feature type="domain" description="Dilute" evidence="13">
    <location>
        <begin position="1168"/>
        <end position="1381"/>
    </location>
</feature>
<dbReference type="Gene3D" id="1.20.120.720">
    <property type="entry name" value="Myosin VI head, motor domain, U50 subdomain"/>
    <property type="match status" value="1"/>
</dbReference>
<sequence>MNLAAGSKIWVEDSEQAWVQAEVVEADSTTVIARLEKEKRLVVSTVSKVHPREVDILPGGVDDMIKLAYLHEPGVVYNLENRYELSNIYTYTGNILIAVNPFKKLPHLYDSHMMEQYRGAGLGELNPHVFAIADTSYRAMINEGQNQAILVSGESGAGKTETTKLIMQYLAYVGGRASNRRSVEQQVLESNPLLEAFGNAKTVRNDNSSRFGKFVEIQFNSMGRISGAAIRTYLLERSRVVNITKPERNYHCFYQLCASSEDAVKYKLTDSKDFYYLNQSNCFTLSGVDESKEYIRTRRAMDIVGISSTEQDAIFRTLAAILHLGNVEFISGKEHDSSVVKDETSLVHLQVAAELLMCDSNTLMKALCTRVILTGGESITKMLDPESALINRDTLAKTIYTHLFDWLVEKINISIGQDKTSRGQIGVLDIYGFESFQTNSFEQFCINFANEKLQQHFNEHVLKMEQEEYTNEAIDWSYIDYIDNQDVLDLIEKRPLGIMSLLDEACMFPKSTRETFSTSLFQTFKSHGRFKKPKLSSTEFIISHYAGEVTYQTDFFLDKNKDYVVVEHEDLLLSSKDSFVSGLFTFQPDENRSCYKFSSVATRFKQQLQALVETLRMTEPHFIRCVKPNNDNKPGQFEIKSVIHQLRCGGVLEAVRISCAGYPTRKEYNDFLQRFGFLAPDAIQGQFNKLSATQKLLKRLGIEKYQLGITKVFLKVGEMAKLNAQRAEALNKSIRIIQRKFRSYIGRKTFITMRMAAVIIQAHWRGHMDRVLFKRKRQEVAAMFIQEAVRTWLSKRHFDLYSNAAIATQSQVTIRYSQKEGGRTTRWNAALATQAQREKLRGNQSTRLQTALYEKEQQLEIMKLLIIKEREINKTFSMRLASLNEEHILLEATKARNSELTNEIERLRAGTKKFELLELKRLQAGLFEKQQKIETMELLVSSERDTNKMLSMQLADLKEERSLHDSTKASNYELAEENKRLSTLVGIFEHKALEAEKRLFKARKESEERLHKSKQIEERMEEVHLTLQRLEEKLSFLDIENQVLRKKALVSCPTRIAGPALKQNSQYQSDQKLQKLLDQRQQETRDMLIKRITQDMEFDTFEPKETQHFDHLSHSIAEVQRSNETMAYCLSHTLCLMRNNLKPIAAPVPSQLVQSLMGKMSHNFSQYDKKFAELQQLVMIVEKIYGMLRENLKKEISPPLTACIQASRASPFSPFKVSSLTQMPSRSSHWHSITKSLNSVLTLLCVQHVPSFLVSRIFTQIFFFVNVQLFNSLLLRRECCSFSNGEYLKAGLSELENWICNVSQKYAGHSWDALGPIREAVEFLVIHQKDRRSFYEIKHVLCPGLSVQQLYRITTMYWDDKYGTQSVSLEVIDQIKELMSEESSSPGGCSFLLDDDSSLPFCVEDLLALTSEVDDIPQIG</sequence>
<dbReference type="Gene3D" id="6.20.240.20">
    <property type="match status" value="1"/>
</dbReference>
<keyword evidence="18" id="KW-1185">Reference proteome</keyword>
<dbReference type="GO" id="GO:0007015">
    <property type="term" value="P:actin filament organization"/>
    <property type="evidence" value="ECO:0007669"/>
    <property type="project" value="TreeGrafter"/>
</dbReference>
<evidence type="ECO:0000256" key="12">
    <source>
        <dbReference type="SAM" id="Coils"/>
    </source>
</evidence>
<protein>
    <submittedName>
        <fullName evidence="16">Uncharacterized protein</fullName>
    </submittedName>
</protein>
<dbReference type="PRINTS" id="PR00193">
    <property type="entry name" value="MYOSINHEAVY"/>
</dbReference>
<dbReference type="InterPro" id="IPR036961">
    <property type="entry name" value="Kinesin_motor_dom_sf"/>
</dbReference>
<keyword evidence="8 11" id="KW-0518">Myosin</keyword>
<evidence type="ECO:0000256" key="9">
    <source>
        <dbReference type="ARBA" id="ARBA00023175"/>
    </source>
</evidence>
<evidence type="ECO:0000313" key="16">
    <source>
        <dbReference type="EMBL" id="KAI5077783.1"/>
    </source>
</evidence>
<dbReference type="Pfam" id="PF00612">
    <property type="entry name" value="IQ"/>
    <property type="match status" value="1"/>
</dbReference>
<evidence type="ECO:0000256" key="5">
    <source>
        <dbReference type="ARBA" id="ARBA00022840"/>
    </source>
</evidence>
<dbReference type="GO" id="GO:0016020">
    <property type="term" value="C:membrane"/>
    <property type="evidence" value="ECO:0007669"/>
    <property type="project" value="TreeGrafter"/>
</dbReference>
<keyword evidence="5 11" id="KW-0067">ATP-binding</keyword>
<dbReference type="Pfam" id="PF00063">
    <property type="entry name" value="Myosin_head"/>
    <property type="match status" value="1"/>
</dbReference>
<keyword evidence="4 11" id="KW-0547">Nucleotide-binding</keyword>
<dbReference type="OrthoDB" id="6108017at2759"/>
<dbReference type="SMART" id="SM00015">
    <property type="entry name" value="IQ"/>
    <property type="match status" value="3"/>
</dbReference>
<evidence type="ECO:0000256" key="10">
    <source>
        <dbReference type="ARBA" id="ARBA00023203"/>
    </source>
</evidence>
<comment type="caution">
    <text evidence="16">The sequence shown here is derived from an EMBL/GenBank/DDBJ whole genome shotgun (WGS) entry which is preliminary data.</text>
</comment>
<evidence type="ECO:0000313" key="18">
    <source>
        <dbReference type="Proteomes" id="UP000886520"/>
    </source>
</evidence>
<dbReference type="PROSITE" id="PS51126">
    <property type="entry name" value="DILUTE"/>
    <property type="match status" value="1"/>
</dbReference>
<feature type="region of interest" description="Actin-binding" evidence="11">
    <location>
        <begin position="608"/>
        <end position="630"/>
    </location>
</feature>
<keyword evidence="6" id="KW-0112">Calmodulin-binding</keyword>
<dbReference type="CDD" id="cd01384">
    <property type="entry name" value="MYSc_Myo11"/>
    <property type="match status" value="1"/>
</dbReference>
<dbReference type="CDD" id="cd23767">
    <property type="entry name" value="IQCD"/>
    <property type="match status" value="1"/>
</dbReference>
<evidence type="ECO:0000256" key="2">
    <source>
        <dbReference type="ARBA" id="ARBA00022528"/>
    </source>
</evidence>
<dbReference type="Gene3D" id="1.10.10.820">
    <property type="match status" value="1"/>
</dbReference>
<comment type="similarity">
    <text evidence="1">Belongs to the TRAFAC class myosin-kinesin ATPase superfamily. Myosin family. Plant myosin class XI subfamily.</text>
</comment>
<feature type="binding site" evidence="11">
    <location>
        <begin position="153"/>
        <end position="160"/>
    </location>
    <ligand>
        <name>ATP</name>
        <dbReference type="ChEBI" id="CHEBI:30616"/>
    </ligand>
</feature>
<accession>A0A9D4ZJD8</accession>
<dbReference type="InterPro" id="IPR002710">
    <property type="entry name" value="Dilute_dom"/>
</dbReference>
<evidence type="ECO:0000259" key="14">
    <source>
        <dbReference type="PROSITE" id="PS51456"/>
    </source>
</evidence>